<keyword evidence="3 11" id="KW-0813">Transport</keyword>
<name>A0A6M2FCY0_9ROSI</name>
<keyword evidence="6 11" id="KW-0256">Endoplasmic reticulum</keyword>
<feature type="transmembrane region" description="Helical" evidence="11">
    <location>
        <begin position="6"/>
        <end position="22"/>
    </location>
</feature>
<organism evidence="13">
    <name type="scientific">Populus davidiana</name>
    <dbReference type="NCBI Taxonomy" id="266767"/>
    <lineage>
        <taxon>Eukaryota</taxon>
        <taxon>Viridiplantae</taxon>
        <taxon>Streptophyta</taxon>
        <taxon>Embryophyta</taxon>
        <taxon>Tracheophyta</taxon>
        <taxon>Spermatophyta</taxon>
        <taxon>Magnoliopsida</taxon>
        <taxon>eudicotyledons</taxon>
        <taxon>Gunneridae</taxon>
        <taxon>Pentapetalae</taxon>
        <taxon>rosids</taxon>
        <taxon>fabids</taxon>
        <taxon>Malpighiales</taxon>
        <taxon>Salicaceae</taxon>
        <taxon>Saliceae</taxon>
        <taxon>Populus</taxon>
    </lineage>
</organism>
<feature type="coiled-coil region" evidence="12">
    <location>
        <begin position="140"/>
        <end position="209"/>
    </location>
</feature>
<dbReference type="GO" id="GO:0005789">
    <property type="term" value="C:endoplasmic reticulum membrane"/>
    <property type="evidence" value="ECO:0007669"/>
    <property type="project" value="UniProtKB-SubCell"/>
</dbReference>
<comment type="function">
    <text evidence="11">May play a role in anterograde transport of membrane proteins from the endoplasmic reticulum to the Golgi.</text>
</comment>
<evidence type="ECO:0000256" key="3">
    <source>
        <dbReference type="ARBA" id="ARBA00022448"/>
    </source>
</evidence>
<dbReference type="GO" id="GO:0070973">
    <property type="term" value="P:protein localization to endoplasmic reticulum exit site"/>
    <property type="evidence" value="ECO:0007669"/>
    <property type="project" value="UniProtKB-UniRule"/>
</dbReference>
<sequence length="219" mass="25129">MIHLLFTVIFSEMAMILLFVFKTPLRKLLIMSLDRVKRGRGPVMVKTVAGTVFVVLMSSVYSMVKIQKRWIDDGGAVNPTDQVLLGKHLLEATLMGSVLFLGLMIDRLHHYIRELRVRRKTMEDVKKQNRSFEDGKVEETKALEAEASTLREKLKQLESELEIKTKEVNTSEANAVALSKQSEGFLLEYDRLLEENQNLRSQLQSLDLRFSRSTSKKNT</sequence>
<feature type="transmembrane region" description="Helical" evidence="11">
    <location>
        <begin position="43"/>
        <end position="64"/>
    </location>
</feature>
<dbReference type="EMBL" id="GILB01013692">
    <property type="protein sequence ID" value="NUU94025.1"/>
    <property type="molecule type" value="Transcribed_RNA"/>
</dbReference>
<evidence type="ECO:0000256" key="7">
    <source>
        <dbReference type="ARBA" id="ARBA00022927"/>
    </source>
</evidence>
<keyword evidence="8 11" id="KW-1133">Transmembrane helix</keyword>
<feature type="transmembrane region" description="Helical" evidence="11">
    <location>
        <begin position="84"/>
        <end position="105"/>
    </location>
</feature>
<evidence type="ECO:0000256" key="2">
    <source>
        <dbReference type="ARBA" id="ARBA00007956"/>
    </source>
</evidence>
<evidence type="ECO:0000256" key="12">
    <source>
        <dbReference type="SAM" id="Coils"/>
    </source>
</evidence>
<keyword evidence="9 12" id="KW-0175">Coiled coil</keyword>
<evidence type="ECO:0000256" key="1">
    <source>
        <dbReference type="ARBA" id="ARBA00004477"/>
    </source>
</evidence>
<keyword evidence="7 11" id="KW-0653">Protein transport</keyword>
<evidence type="ECO:0000256" key="4">
    <source>
        <dbReference type="ARBA" id="ARBA00022692"/>
    </source>
</evidence>
<evidence type="ECO:0000256" key="5">
    <source>
        <dbReference type="ARBA" id="ARBA00022703"/>
    </source>
</evidence>
<comment type="similarity">
    <text evidence="2 11">Belongs to the BCAP29/BCAP31 family.</text>
</comment>
<dbReference type="InterPro" id="IPR008417">
    <property type="entry name" value="BAP29/BAP31"/>
</dbReference>
<evidence type="ECO:0000256" key="10">
    <source>
        <dbReference type="ARBA" id="ARBA00023136"/>
    </source>
</evidence>
<dbReference type="Gene3D" id="1.20.5.110">
    <property type="match status" value="1"/>
</dbReference>
<evidence type="ECO:0000256" key="9">
    <source>
        <dbReference type="ARBA" id="ARBA00023054"/>
    </source>
</evidence>
<proteinExistence type="inferred from homology"/>
<dbReference type="GO" id="GO:0006886">
    <property type="term" value="P:intracellular protein transport"/>
    <property type="evidence" value="ECO:0007669"/>
    <property type="project" value="UniProtKB-UniRule"/>
</dbReference>
<dbReference type="GO" id="GO:0006888">
    <property type="term" value="P:endoplasmic reticulum to Golgi vesicle-mediated transport"/>
    <property type="evidence" value="ECO:0007669"/>
    <property type="project" value="UniProtKB-UniRule"/>
</dbReference>
<keyword evidence="11" id="KW-0931">ER-Golgi transport</keyword>
<keyword evidence="10 11" id="KW-0472">Membrane</keyword>
<comment type="subcellular location">
    <subcellularLocation>
        <location evidence="1 11">Endoplasmic reticulum membrane</location>
        <topology evidence="1 11">Multi-pass membrane protein</topology>
    </subcellularLocation>
</comment>
<keyword evidence="4 11" id="KW-0812">Transmembrane</keyword>
<evidence type="ECO:0000313" key="13">
    <source>
        <dbReference type="EMBL" id="NUU94025.1"/>
    </source>
</evidence>
<keyword evidence="5" id="KW-0053">Apoptosis</keyword>
<dbReference type="FunFam" id="1.20.5.110:FF:000011">
    <property type="entry name" value="B-cell receptor-associated protein 29"/>
    <property type="match status" value="1"/>
</dbReference>
<protein>
    <recommendedName>
        <fullName evidence="11">Endoplasmic reticulum transmembrane protein</fullName>
    </recommendedName>
</protein>
<dbReference type="PANTHER" id="PTHR12701:SF18">
    <property type="entry name" value="ENDOPLASMIC RETICULUM TRANSMEMBRANE PROTEIN"/>
    <property type="match status" value="1"/>
</dbReference>
<evidence type="ECO:0000256" key="8">
    <source>
        <dbReference type="ARBA" id="ARBA00022989"/>
    </source>
</evidence>
<dbReference type="PANTHER" id="PTHR12701">
    <property type="entry name" value="BCR-ASSOCIATED PROTEIN, BAP"/>
    <property type="match status" value="1"/>
</dbReference>
<dbReference type="AlphaFoldDB" id="A0A6M2FCY0"/>
<evidence type="ECO:0000256" key="11">
    <source>
        <dbReference type="RuleBase" id="RU367026"/>
    </source>
</evidence>
<evidence type="ECO:0000256" key="6">
    <source>
        <dbReference type="ARBA" id="ARBA00022824"/>
    </source>
</evidence>
<reference evidence="13" key="1">
    <citation type="submission" date="2020-03" db="EMBL/GenBank/DDBJ databases">
        <authorList>
            <person name="Zhang R."/>
        </authorList>
    </citation>
    <scope>NUCLEOTIDE SEQUENCE</scope>
</reference>
<accession>A0A6M2FCY0</accession>